<keyword evidence="2" id="KW-1185">Reference proteome</keyword>
<name>A0A851GL86_9BACT</name>
<sequence>MKKRKPDWDYAVYMITIDRKDSCCKLEKRRWKINGYLGNVKSERFFVPEYDGFSSLKNQSSSNNEQG</sequence>
<proteinExistence type="predicted"/>
<gene>
    <name evidence="1" type="ORF">HW115_09510</name>
</gene>
<organism evidence="1 2">
    <name type="scientific">Oceaniferula marina</name>
    <dbReference type="NCBI Taxonomy" id="2748318"/>
    <lineage>
        <taxon>Bacteria</taxon>
        <taxon>Pseudomonadati</taxon>
        <taxon>Verrucomicrobiota</taxon>
        <taxon>Verrucomicrobiia</taxon>
        <taxon>Verrucomicrobiales</taxon>
        <taxon>Verrucomicrobiaceae</taxon>
        <taxon>Oceaniferula</taxon>
    </lineage>
</organism>
<dbReference type="EMBL" id="JACBAZ010000003">
    <property type="protein sequence ID" value="NWK55847.1"/>
    <property type="molecule type" value="Genomic_DNA"/>
</dbReference>
<dbReference type="AlphaFoldDB" id="A0A851GL86"/>
<evidence type="ECO:0000313" key="2">
    <source>
        <dbReference type="Proteomes" id="UP000557872"/>
    </source>
</evidence>
<comment type="caution">
    <text evidence="1">The sequence shown here is derived from an EMBL/GenBank/DDBJ whole genome shotgun (WGS) entry which is preliminary data.</text>
</comment>
<dbReference type="Proteomes" id="UP000557872">
    <property type="component" value="Unassembled WGS sequence"/>
</dbReference>
<protein>
    <submittedName>
        <fullName evidence="1">Uncharacterized protein</fullName>
    </submittedName>
</protein>
<reference evidence="1 2" key="1">
    <citation type="submission" date="2020-07" db="EMBL/GenBank/DDBJ databases">
        <title>Roseicoccus Jingziensis gen. nov., sp. nov., isolated from coastal seawater.</title>
        <authorList>
            <person name="Feng X."/>
        </authorList>
    </citation>
    <scope>NUCLEOTIDE SEQUENCE [LARGE SCALE GENOMIC DNA]</scope>
    <source>
        <strain evidence="1 2">N1E253</strain>
    </source>
</reference>
<evidence type="ECO:0000313" key="1">
    <source>
        <dbReference type="EMBL" id="NWK55847.1"/>
    </source>
</evidence>
<dbReference type="RefSeq" id="WP_178932385.1">
    <property type="nucleotide sequence ID" value="NZ_JACBAZ010000003.1"/>
</dbReference>
<accession>A0A851GL86</accession>